<comment type="caution">
    <text evidence="1">The sequence shown here is derived from an EMBL/GenBank/DDBJ whole genome shotgun (WGS) entry which is preliminary data.</text>
</comment>
<reference evidence="1" key="1">
    <citation type="submission" date="2022-06" db="EMBL/GenBank/DDBJ databases">
        <title>The First Complete Genome of the Simian Malaria Parasite Plasmodium brasilianum.</title>
        <authorList>
            <person name="Bajic M."/>
            <person name="Ravishankar S."/>
        </authorList>
    </citation>
    <scope>NUCLEOTIDE SEQUENCE</scope>
    <source>
        <strain evidence="1">Bolivian I</strain>
    </source>
</reference>
<sequence>MEKKIKLHIIFKIGAFLFLTWIYRFNNNLSTFRKSMGGYFCNGMRLVRRNYRSLAINKQYKHSNNICDKEKIKNNTMNNKRYIYTYGKGDKRKIKYSNRSFPIKAQYYTEIEDYSNGMFDGKHFHFQKKWIKKKDYNNFVEKTRKICDISLEKIKFRSYGFGFFVLFLFLVLGIGIPISPVLLSLLYALETEFNNSVLGSICKWILQQLSIDKNDLPYFFVVLFVILMVMLSVILIISLYKIIINNEKYNKFNLMRE</sequence>
<gene>
    <name evidence="1" type="ORF">MKS88_005228</name>
</gene>
<protein>
    <submittedName>
        <fullName evidence="1">Uncharacterized protein</fullName>
    </submittedName>
</protein>
<evidence type="ECO:0000313" key="1">
    <source>
        <dbReference type="EMBL" id="KAI4836008.1"/>
    </source>
</evidence>
<accession>A0ACB9Y5M7</accession>
<dbReference type="EMBL" id="CM043781">
    <property type="protein sequence ID" value="KAI4836008.1"/>
    <property type="molecule type" value="Genomic_DNA"/>
</dbReference>
<proteinExistence type="predicted"/>
<keyword evidence="2" id="KW-1185">Reference proteome</keyword>
<name>A0ACB9Y5M7_PLABR</name>
<evidence type="ECO:0000313" key="2">
    <source>
        <dbReference type="Proteomes" id="UP001056978"/>
    </source>
</evidence>
<dbReference type="Proteomes" id="UP001056978">
    <property type="component" value="Chromosome 13"/>
</dbReference>
<organism evidence="1 2">
    <name type="scientific">Plasmodium brasilianum</name>
    <dbReference type="NCBI Taxonomy" id="5824"/>
    <lineage>
        <taxon>Eukaryota</taxon>
        <taxon>Sar</taxon>
        <taxon>Alveolata</taxon>
        <taxon>Apicomplexa</taxon>
        <taxon>Aconoidasida</taxon>
        <taxon>Haemosporida</taxon>
        <taxon>Plasmodiidae</taxon>
        <taxon>Plasmodium</taxon>
        <taxon>Plasmodium (Plasmodium)</taxon>
    </lineage>
</organism>